<dbReference type="PANTHER" id="PTHR37326:SF1">
    <property type="entry name" value="BLL3975 PROTEIN"/>
    <property type="match status" value="1"/>
</dbReference>
<name>A0A6I3SCL4_9BURK</name>
<protein>
    <submittedName>
        <fullName evidence="6">Succinylglutamate desuccinylase</fullName>
    </submittedName>
</protein>
<dbReference type="Pfam" id="PF24827">
    <property type="entry name" value="AstE_AspA_cat"/>
    <property type="match status" value="1"/>
</dbReference>
<accession>A0A6I3SCL4</accession>
<comment type="cofactor">
    <cofactor evidence="1">
        <name>Zn(2+)</name>
        <dbReference type="ChEBI" id="CHEBI:29105"/>
    </cofactor>
</comment>
<evidence type="ECO:0000256" key="4">
    <source>
        <dbReference type="ARBA" id="ARBA00022833"/>
    </source>
</evidence>
<dbReference type="EMBL" id="WNCL01000066">
    <property type="protein sequence ID" value="MTU44360.1"/>
    <property type="molecule type" value="Genomic_DNA"/>
</dbReference>
<proteinExistence type="predicted"/>
<dbReference type="InterPro" id="IPR055438">
    <property type="entry name" value="AstE_AspA_cat"/>
</dbReference>
<dbReference type="SUPFAM" id="SSF53187">
    <property type="entry name" value="Zn-dependent exopeptidases"/>
    <property type="match status" value="1"/>
</dbReference>
<dbReference type="PANTHER" id="PTHR37326">
    <property type="entry name" value="BLL3975 PROTEIN"/>
    <property type="match status" value="1"/>
</dbReference>
<sequence>MKEEVIFRMESAYREDFEVKSYHFGGPEKTMCIIGNMRGNEIQQLYIAGQMVRTLKRFEEEGRFIRRHGVTVIPCANPYSVNVGKRFWAMDNSDINRMYPGYNKGETTQRIAAGIFEKIQGYRFGVQFSSFYMPGDFVSHVRMMKTDYEDTGLAQLFGMPFVVLRKPVPFDTTTLNFNWQVWDTKAFSLYSRSTEKIDKKGADMAIAAVCRFLSRMNVLNYNVYGGYESTVLIEEELVSLRSTASGLYIPHVKSFDSVERGQVLADIIDPLTGVTVAQTEAPEDGIVFFAKDSPLVMENETLFKIVNKLHK</sequence>
<keyword evidence="4" id="KW-0862">Zinc</keyword>
<dbReference type="RefSeq" id="WP_008811662.1">
    <property type="nucleotide sequence ID" value="NZ_CAJUON010000014.1"/>
</dbReference>
<dbReference type="GO" id="GO:0016788">
    <property type="term" value="F:hydrolase activity, acting on ester bonds"/>
    <property type="evidence" value="ECO:0007669"/>
    <property type="project" value="InterPro"/>
</dbReference>
<dbReference type="InterPro" id="IPR053138">
    <property type="entry name" value="N-alpha-Ac-DABA_deacetylase"/>
</dbReference>
<dbReference type="GeneID" id="43349609"/>
<dbReference type="CDD" id="cd06253">
    <property type="entry name" value="M14_ASTE_ASPA-like"/>
    <property type="match status" value="1"/>
</dbReference>
<evidence type="ECO:0000256" key="3">
    <source>
        <dbReference type="ARBA" id="ARBA00022801"/>
    </source>
</evidence>
<evidence type="ECO:0000259" key="5">
    <source>
        <dbReference type="Pfam" id="PF24827"/>
    </source>
</evidence>
<dbReference type="Proteomes" id="UP000462362">
    <property type="component" value="Unassembled WGS sequence"/>
</dbReference>
<dbReference type="AlphaFoldDB" id="A0A6I3SCL4"/>
<feature type="domain" description="Succinylglutamate desuccinylase/Aspartoacylase catalytic" evidence="5">
    <location>
        <begin position="28"/>
        <end position="125"/>
    </location>
</feature>
<keyword evidence="3" id="KW-0378">Hydrolase</keyword>
<organism evidence="6 7">
    <name type="scientific">Parasutterella excrementihominis</name>
    <dbReference type="NCBI Taxonomy" id="487175"/>
    <lineage>
        <taxon>Bacteria</taxon>
        <taxon>Pseudomonadati</taxon>
        <taxon>Pseudomonadota</taxon>
        <taxon>Betaproteobacteria</taxon>
        <taxon>Burkholderiales</taxon>
        <taxon>Sutterellaceae</taxon>
        <taxon>Parasutterella</taxon>
    </lineage>
</organism>
<comment type="caution">
    <text evidence="6">The sequence shown here is derived from an EMBL/GenBank/DDBJ whole genome shotgun (WGS) entry which is preliminary data.</text>
</comment>
<reference evidence="6 7" key="1">
    <citation type="journal article" date="2019" name="Nat. Med.">
        <title>A library of human gut bacterial isolates paired with longitudinal multiomics data enables mechanistic microbiome research.</title>
        <authorList>
            <person name="Poyet M."/>
            <person name="Groussin M."/>
            <person name="Gibbons S.M."/>
            <person name="Avila-Pacheco J."/>
            <person name="Jiang X."/>
            <person name="Kearney S.M."/>
            <person name="Perrotta A.R."/>
            <person name="Berdy B."/>
            <person name="Zhao S."/>
            <person name="Lieberman T.D."/>
            <person name="Swanson P.K."/>
            <person name="Smith M."/>
            <person name="Roesemann S."/>
            <person name="Alexander J.E."/>
            <person name="Rich S.A."/>
            <person name="Livny J."/>
            <person name="Vlamakis H."/>
            <person name="Clish C."/>
            <person name="Bullock K."/>
            <person name="Deik A."/>
            <person name="Scott J."/>
            <person name="Pierce K.A."/>
            <person name="Xavier R.J."/>
            <person name="Alm E.J."/>
        </authorList>
    </citation>
    <scope>NUCLEOTIDE SEQUENCE [LARGE SCALE GENOMIC DNA]</scope>
    <source>
        <strain evidence="6 7">BIOML-A2</strain>
    </source>
</reference>
<evidence type="ECO:0000313" key="7">
    <source>
        <dbReference type="Proteomes" id="UP000462362"/>
    </source>
</evidence>
<gene>
    <name evidence="6" type="ORF">GMD42_12255</name>
</gene>
<evidence type="ECO:0000256" key="1">
    <source>
        <dbReference type="ARBA" id="ARBA00001947"/>
    </source>
</evidence>
<dbReference type="GO" id="GO:0046872">
    <property type="term" value="F:metal ion binding"/>
    <property type="evidence" value="ECO:0007669"/>
    <property type="project" value="UniProtKB-KW"/>
</dbReference>
<keyword evidence="2" id="KW-0479">Metal-binding</keyword>
<dbReference type="Gene3D" id="3.40.630.10">
    <property type="entry name" value="Zn peptidases"/>
    <property type="match status" value="1"/>
</dbReference>
<evidence type="ECO:0000313" key="6">
    <source>
        <dbReference type="EMBL" id="MTU44360.1"/>
    </source>
</evidence>
<evidence type="ECO:0000256" key="2">
    <source>
        <dbReference type="ARBA" id="ARBA00022723"/>
    </source>
</evidence>